<comment type="similarity">
    <text evidence="3">Belongs to the acetyltransferase family. RimJ subfamily.</text>
</comment>
<dbReference type="PROSITE" id="PS51186">
    <property type="entry name" value="GNAT"/>
    <property type="match status" value="1"/>
</dbReference>
<dbReference type="Proteomes" id="UP000790580">
    <property type="component" value="Unassembled WGS sequence"/>
</dbReference>
<dbReference type="InterPro" id="IPR016181">
    <property type="entry name" value="Acyl_CoA_acyltransferase"/>
</dbReference>
<dbReference type="Pfam" id="PF13302">
    <property type="entry name" value="Acetyltransf_3"/>
    <property type="match status" value="1"/>
</dbReference>
<organism evidence="5 6">
    <name type="scientific">Evansella alkalicola</name>
    <dbReference type="NCBI Taxonomy" id="745819"/>
    <lineage>
        <taxon>Bacteria</taxon>
        <taxon>Bacillati</taxon>
        <taxon>Bacillota</taxon>
        <taxon>Bacilli</taxon>
        <taxon>Bacillales</taxon>
        <taxon>Bacillaceae</taxon>
        <taxon>Evansella</taxon>
    </lineage>
</organism>
<name>A0ABS6JW97_9BACI</name>
<dbReference type="PANTHER" id="PTHR43792:SF8">
    <property type="entry name" value="[RIBOSOMAL PROTEIN US5]-ALANINE N-ACETYLTRANSFERASE"/>
    <property type="match status" value="1"/>
</dbReference>
<evidence type="ECO:0000259" key="4">
    <source>
        <dbReference type="PROSITE" id="PS51186"/>
    </source>
</evidence>
<dbReference type="PANTHER" id="PTHR43792">
    <property type="entry name" value="GNAT FAMILY, PUTATIVE (AFU_ORTHOLOGUE AFUA_3G00765)-RELATED-RELATED"/>
    <property type="match status" value="1"/>
</dbReference>
<gene>
    <name evidence="5" type="ORF">KS407_15590</name>
</gene>
<protein>
    <submittedName>
        <fullName evidence="5">GNAT family N-acetyltransferase</fullName>
    </submittedName>
</protein>
<keyword evidence="2" id="KW-0012">Acyltransferase</keyword>
<reference evidence="5 6" key="1">
    <citation type="submission" date="2021-06" db="EMBL/GenBank/DDBJ databases">
        <title>Bacillus sp. RD4P76, an endophyte from a halophyte.</title>
        <authorList>
            <person name="Sun J.-Q."/>
        </authorList>
    </citation>
    <scope>NUCLEOTIDE SEQUENCE [LARGE SCALE GENOMIC DNA]</scope>
    <source>
        <strain evidence="5 6">JCM 17098</strain>
    </source>
</reference>
<feature type="domain" description="N-acetyltransferase" evidence="4">
    <location>
        <begin position="3"/>
        <end position="171"/>
    </location>
</feature>
<evidence type="ECO:0000256" key="2">
    <source>
        <dbReference type="ARBA" id="ARBA00023315"/>
    </source>
</evidence>
<evidence type="ECO:0000256" key="3">
    <source>
        <dbReference type="ARBA" id="ARBA00038502"/>
    </source>
</evidence>
<dbReference type="EMBL" id="JAHQCR010000062">
    <property type="protein sequence ID" value="MBU9722839.1"/>
    <property type="molecule type" value="Genomic_DNA"/>
</dbReference>
<evidence type="ECO:0000313" key="6">
    <source>
        <dbReference type="Proteomes" id="UP000790580"/>
    </source>
</evidence>
<evidence type="ECO:0000313" key="5">
    <source>
        <dbReference type="EMBL" id="MBU9722839.1"/>
    </source>
</evidence>
<comment type="caution">
    <text evidence="5">The sequence shown here is derived from an EMBL/GenBank/DDBJ whole genome shotgun (WGS) entry which is preliminary data.</text>
</comment>
<dbReference type="Gene3D" id="3.40.630.30">
    <property type="match status" value="1"/>
</dbReference>
<accession>A0ABS6JW97</accession>
<keyword evidence="6" id="KW-1185">Reference proteome</keyword>
<dbReference type="SUPFAM" id="SSF55729">
    <property type="entry name" value="Acyl-CoA N-acyltransferases (Nat)"/>
    <property type="match status" value="1"/>
</dbReference>
<dbReference type="InterPro" id="IPR051531">
    <property type="entry name" value="N-acetyltransferase"/>
</dbReference>
<dbReference type="InterPro" id="IPR000182">
    <property type="entry name" value="GNAT_dom"/>
</dbReference>
<dbReference type="RefSeq" id="WP_088073477.1">
    <property type="nucleotide sequence ID" value="NZ_JAHQCR010000062.1"/>
</dbReference>
<sequence length="171" mass="19843">MNIKIEQLQALDAVDLFQFELENREFFEKMVPGRGDDYYNFEIFQTRHQALLDEQAQGISYFYLIKELEGAILGRMNLVDIDESQQQKLGHLGYRVGKSHTGKGVANKGLKLFLETMRQQGVGQILAKTTSDNIASQKVLTKNDFKHVETSAEEFEMNGRKLKFYYYQWSN</sequence>
<keyword evidence="1" id="KW-0808">Transferase</keyword>
<evidence type="ECO:0000256" key="1">
    <source>
        <dbReference type="ARBA" id="ARBA00022679"/>
    </source>
</evidence>
<proteinExistence type="inferred from homology"/>